<comment type="caution">
    <text evidence="2">The sequence shown here is derived from an EMBL/GenBank/DDBJ whole genome shotgun (WGS) entry which is preliminary data.</text>
</comment>
<protein>
    <submittedName>
        <fullName evidence="2">Uncharacterized protein</fullName>
    </submittedName>
</protein>
<reference evidence="2 3" key="1">
    <citation type="submission" date="2023-12" db="EMBL/GenBank/DDBJ databases">
        <title>A high-quality genome assembly for Dillenia turbinata (Dilleniales).</title>
        <authorList>
            <person name="Chanderbali A."/>
        </authorList>
    </citation>
    <scope>NUCLEOTIDE SEQUENCE [LARGE SCALE GENOMIC DNA]</scope>
    <source>
        <strain evidence="2">LSX21</strain>
        <tissue evidence="2">Leaf</tissue>
    </source>
</reference>
<dbReference type="AlphaFoldDB" id="A0AAN8ZF54"/>
<keyword evidence="1" id="KW-1133">Transmembrane helix</keyword>
<evidence type="ECO:0000256" key="1">
    <source>
        <dbReference type="SAM" id="Phobius"/>
    </source>
</evidence>
<evidence type="ECO:0000313" key="3">
    <source>
        <dbReference type="Proteomes" id="UP001370490"/>
    </source>
</evidence>
<sequence>MINSLSLRVSCMVAQQEDISVSTVVCLGYPLKGINEAVRDEKLLQLSVPVFFVPIPNLVQLLLSRWQRWLPLDKLDAIHKKIRSLNELLVIEGCDYSFKIGRKFLQSTGTSQAKAVRGPMSLLIGLLWFSGPPFLAQFVDQYMHLSLLTRVVLTVTAAAAAAAAVTRIVFGLLLLHLLVLLLHISSIWHAASCATMARVWLNMVGIGMGLAVEAALLLVSDLAVGFIGRPVYLDRGHGCCDFLGIARYGKSESLQLFMQQIKRMAQNFSASASHGHPMELDEKLGLREKL</sequence>
<keyword evidence="1" id="KW-0472">Membrane</keyword>
<evidence type="ECO:0000313" key="2">
    <source>
        <dbReference type="EMBL" id="KAK6935507.1"/>
    </source>
</evidence>
<dbReference type="PANTHER" id="PTHR13136">
    <property type="entry name" value="TESTIS DEVELOPMENT PROTEIN PRTD"/>
    <property type="match status" value="1"/>
</dbReference>
<feature type="transmembrane region" description="Helical" evidence="1">
    <location>
        <begin position="172"/>
        <end position="191"/>
    </location>
</feature>
<dbReference type="Proteomes" id="UP001370490">
    <property type="component" value="Unassembled WGS sequence"/>
</dbReference>
<name>A0AAN8ZF54_9MAGN</name>
<feature type="transmembrane region" description="Helical" evidence="1">
    <location>
        <begin position="203"/>
        <end position="227"/>
    </location>
</feature>
<proteinExistence type="predicted"/>
<feature type="transmembrane region" description="Helical" evidence="1">
    <location>
        <begin position="145"/>
        <end position="165"/>
    </location>
</feature>
<dbReference type="InterPro" id="IPR026555">
    <property type="entry name" value="NSL3/Tex30"/>
</dbReference>
<accession>A0AAN8ZF54</accession>
<keyword evidence="3" id="KW-1185">Reference proteome</keyword>
<keyword evidence="1" id="KW-0812">Transmembrane</keyword>
<organism evidence="2 3">
    <name type="scientific">Dillenia turbinata</name>
    <dbReference type="NCBI Taxonomy" id="194707"/>
    <lineage>
        <taxon>Eukaryota</taxon>
        <taxon>Viridiplantae</taxon>
        <taxon>Streptophyta</taxon>
        <taxon>Embryophyta</taxon>
        <taxon>Tracheophyta</taxon>
        <taxon>Spermatophyta</taxon>
        <taxon>Magnoliopsida</taxon>
        <taxon>eudicotyledons</taxon>
        <taxon>Gunneridae</taxon>
        <taxon>Pentapetalae</taxon>
        <taxon>Dilleniales</taxon>
        <taxon>Dilleniaceae</taxon>
        <taxon>Dillenia</taxon>
    </lineage>
</organism>
<dbReference type="EMBL" id="JBAMMX010000008">
    <property type="protein sequence ID" value="KAK6935507.1"/>
    <property type="molecule type" value="Genomic_DNA"/>
</dbReference>
<dbReference type="PANTHER" id="PTHR13136:SF11">
    <property type="entry name" value="TESTIS-EXPRESSED PROTEIN 30"/>
    <property type="match status" value="1"/>
</dbReference>
<gene>
    <name evidence="2" type="ORF">RJ641_035662</name>
</gene>